<evidence type="ECO:0000256" key="5">
    <source>
        <dbReference type="ARBA" id="ARBA00022448"/>
    </source>
</evidence>
<comment type="subcellular location">
    <subcellularLocation>
        <location evidence="2">Cell membrane</location>
        <topology evidence="2">Multi-pass membrane protein</topology>
    </subcellularLocation>
</comment>
<accession>A0A4Q7PPX3</accession>
<feature type="transmembrane region" description="Helical" evidence="13">
    <location>
        <begin position="102"/>
        <end position="127"/>
    </location>
</feature>
<evidence type="ECO:0000256" key="7">
    <source>
        <dbReference type="ARBA" id="ARBA00022475"/>
    </source>
</evidence>
<feature type="transmembrane region" description="Helical" evidence="13">
    <location>
        <begin position="139"/>
        <end position="160"/>
    </location>
</feature>
<evidence type="ECO:0000256" key="8">
    <source>
        <dbReference type="ARBA" id="ARBA00022692"/>
    </source>
</evidence>
<keyword evidence="15" id="KW-1185">Reference proteome</keyword>
<dbReference type="CDD" id="cd13138">
    <property type="entry name" value="MATE_yoeA_like"/>
    <property type="match status" value="1"/>
</dbReference>
<feature type="transmembrane region" description="Helical" evidence="13">
    <location>
        <begin position="172"/>
        <end position="191"/>
    </location>
</feature>
<comment type="similarity">
    <text evidence="3">Belongs to the multi antimicrobial extrusion (MATE) (TC 2.A.66.1) family.</text>
</comment>
<evidence type="ECO:0000256" key="9">
    <source>
        <dbReference type="ARBA" id="ARBA00022989"/>
    </source>
</evidence>
<evidence type="ECO:0000256" key="4">
    <source>
        <dbReference type="ARBA" id="ARBA00020268"/>
    </source>
</evidence>
<organism evidence="14 15">
    <name type="scientific">Cuneatibacter caecimuris</name>
    <dbReference type="NCBI Taxonomy" id="1796618"/>
    <lineage>
        <taxon>Bacteria</taxon>
        <taxon>Bacillati</taxon>
        <taxon>Bacillota</taxon>
        <taxon>Clostridia</taxon>
        <taxon>Lachnospirales</taxon>
        <taxon>Lachnospiraceae</taxon>
        <taxon>Cuneatibacter</taxon>
    </lineage>
</organism>
<evidence type="ECO:0000313" key="14">
    <source>
        <dbReference type="EMBL" id="RZT02974.1"/>
    </source>
</evidence>
<dbReference type="GO" id="GO:0015297">
    <property type="term" value="F:antiporter activity"/>
    <property type="evidence" value="ECO:0007669"/>
    <property type="project" value="UniProtKB-KW"/>
</dbReference>
<feature type="transmembrane region" description="Helical" evidence="13">
    <location>
        <begin position="388"/>
        <end position="410"/>
    </location>
</feature>
<comment type="caution">
    <text evidence="14">The sequence shown here is derived from an EMBL/GenBank/DDBJ whole genome shotgun (WGS) entry which is preliminary data.</text>
</comment>
<reference evidence="14 15" key="1">
    <citation type="submission" date="2019-02" db="EMBL/GenBank/DDBJ databases">
        <title>Genomic Encyclopedia of Type Strains, Phase IV (KMG-IV): sequencing the most valuable type-strain genomes for metagenomic binning, comparative biology and taxonomic classification.</title>
        <authorList>
            <person name="Goeker M."/>
        </authorList>
    </citation>
    <scope>NUCLEOTIDE SEQUENCE [LARGE SCALE GENOMIC DNA]</scope>
    <source>
        <strain evidence="14 15">DSM 29486</strain>
    </source>
</reference>
<evidence type="ECO:0000313" key="15">
    <source>
        <dbReference type="Proteomes" id="UP000292927"/>
    </source>
</evidence>
<feature type="transmembrane region" description="Helical" evidence="13">
    <location>
        <begin position="20"/>
        <end position="40"/>
    </location>
</feature>
<sequence>MAGNRSLQKDLTQGNVRKCILAFAVPLMISNLIQSAYNAVDMYFVGAYTGTASLAAVSVCGPILNVMIITLSGMSAGVTVVIGSWAGKKDMEEIKKAGNTAFALYALLALVTTVLGLVCADWILTAVQTPAEAFEEARQYLMVVFAGLIFMFGYNLIGALQRGMGDSASSMYFVMVAALVNVALDYLLIAVFRMGAFGAAVATVAAEMVSFMLGLWQFRRQKHVIRFGIRNLKFDKKHLKSILYFGVPTAVNEVMVNVAMLTVSGVANSFGLAQSAAYGVGGKINGFAIFSDGAMNQTMSSFASQNISAGKQERAIKGLKESMLISACIALATTVAVYFFAPQLAALFDKNPEVIRWTVQYLHITILSYVLFAMVGPLIGFIRGTGNIAASVGVGFVAQCCLRIPFSFIFGHLWGFPGVGMAVLIGPLSSVTMYSFYIFTGRWKRGLEYLRKM</sequence>
<dbReference type="NCBIfam" id="TIGR00797">
    <property type="entry name" value="matE"/>
    <property type="match status" value="1"/>
</dbReference>
<evidence type="ECO:0000256" key="3">
    <source>
        <dbReference type="ARBA" id="ARBA00010199"/>
    </source>
</evidence>
<proteinExistence type="inferred from homology"/>
<evidence type="ECO:0000256" key="12">
    <source>
        <dbReference type="ARBA" id="ARBA00031636"/>
    </source>
</evidence>
<feature type="transmembrane region" description="Helical" evidence="13">
    <location>
        <begin position="323"/>
        <end position="341"/>
    </location>
</feature>
<feature type="transmembrane region" description="Helical" evidence="13">
    <location>
        <begin position="416"/>
        <end position="439"/>
    </location>
</feature>
<keyword evidence="11 13" id="KW-0472">Membrane</keyword>
<dbReference type="GO" id="GO:0006811">
    <property type="term" value="P:monoatomic ion transport"/>
    <property type="evidence" value="ECO:0007669"/>
    <property type="project" value="UniProtKB-KW"/>
</dbReference>
<dbReference type="InterPro" id="IPR050222">
    <property type="entry name" value="MATE_MdtK"/>
</dbReference>
<dbReference type="GO" id="GO:0005886">
    <property type="term" value="C:plasma membrane"/>
    <property type="evidence" value="ECO:0007669"/>
    <property type="project" value="UniProtKB-SubCell"/>
</dbReference>
<keyword evidence="5" id="KW-0813">Transport</keyword>
<evidence type="ECO:0000256" key="2">
    <source>
        <dbReference type="ARBA" id="ARBA00004651"/>
    </source>
</evidence>
<keyword evidence="9 13" id="KW-1133">Transmembrane helix</keyword>
<keyword evidence="10" id="KW-0406">Ion transport</keyword>
<evidence type="ECO:0000256" key="10">
    <source>
        <dbReference type="ARBA" id="ARBA00023065"/>
    </source>
</evidence>
<evidence type="ECO:0000256" key="13">
    <source>
        <dbReference type="SAM" id="Phobius"/>
    </source>
</evidence>
<dbReference type="RefSeq" id="WP_130433793.1">
    <property type="nucleotide sequence ID" value="NZ_SGXF01000001.1"/>
</dbReference>
<feature type="transmembrane region" description="Helical" evidence="13">
    <location>
        <begin position="197"/>
        <end position="216"/>
    </location>
</feature>
<keyword evidence="6" id="KW-0050">Antiport</keyword>
<evidence type="ECO:0000256" key="6">
    <source>
        <dbReference type="ARBA" id="ARBA00022449"/>
    </source>
</evidence>
<feature type="transmembrane region" description="Helical" evidence="13">
    <location>
        <begin position="52"/>
        <end position="82"/>
    </location>
</feature>
<evidence type="ECO:0000256" key="1">
    <source>
        <dbReference type="ARBA" id="ARBA00003408"/>
    </source>
</evidence>
<comment type="function">
    <text evidence="1">Multidrug efflux pump.</text>
</comment>
<name>A0A4Q7PPX3_9FIRM</name>
<dbReference type="GO" id="GO:0042910">
    <property type="term" value="F:xenobiotic transmembrane transporter activity"/>
    <property type="evidence" value="ECO:0007669"/>
    <property type="project" value="InterPro"/>
</dbReference>
<dbReference type="PANTHER" id="PTHR43298:SF2">
    <property type="entry name" value="FMN_FAD EXPORTER YEEO-RELATED"/>
    <property type="match status" value="1"/>
</dbReference>
<dbReference type="InterPro" id="IPR002528">
    <property type="entry name" value="MATE_fam"/>
</dbReference>
<dbReference type="InterPro" id="IPR048279">
    <property type="entry name" value="MdtK-like"/>
</dbReference>
<protein>
    <recommendedName>
        <fullName evidence="4">Probable multidrug resistance protein NorM</fullName>
    </recommendedName>
    <alternativeName>
        <fullName evidence="12">Multidrug-efflux transporter</fullName>
    </alternativeName>
</protein>
<dbReference type="OrthoDB" id="9776324at2"/>
<dbReference type="PIRSF" id="PIRSF006603">
    <property type="entry name" value="DinF"/>
    <property type="match status" value="1"/>
</dbReference>
<keyword evidence="7" id="KW-1003">Cell membrane</keyword>
<evidence type="ECO:0000256" key="11">
    <source>
        <dbReference type="ARBA" id="ARBA00023136"/>
    </source>
</evidence>
<feature type="transmembrane region" description="Helical" evidence="13">
    <location>
        <begin position="361"/>
        <end position="381"/>
    </location>
</feature>
<gene>
    <name evidence="14" type="ORF">EV209_1107</name>
</gene>
<dbReference type="AlphaFoldDB" id="A0A4Q7PPX3"/>
<keyword evidence="8 13" id="KW-0812">Transmembrane</keyword>
<dbReference type="Pfam" id="PF01554">
    <property type="entry name" value="MatE"/>
    <property type="match status" value="2"/>
</dbReference>
<dbReference type="EMBL" id="SGXF01000001">
    <property type="protein sequence ID" value="RZT02974.1"/>
    <property type="molecule type" value="Genomic_DNA"/>
</dbReference>
<dbReference type="PANTHER" id="PTHR43298">
    <property type="entry name" value="MULTIDRUG RESISTANCE PROTEIN NORM-RELATED"/>
    <property type="match status" value="1"/>
</dbReference>
<dbReference type="Proteomes" id="UP000292927">
    <property type="component" value="Unassembled WGS sequence"/>
</dbReference>